<keyword evidence="2" id="KW-1185">Reference proteome</keyword>
<protein>
    <submittedName>
        <fullName evidence="1">Uncharacterized protein</fullName>
    </submittedName>
</protein>
<comment type="caution">
    <text evidence="1">The sequence shown here is derived from an EMBL/GenBank/DDBJ whole genome shotgun (WGS) entry which is preliminary data.</text>
</comment>
<dbReference type="RefSeq" id="WP_155586360.1">
    <property type="nucleotide sequence ID" value="NZ_JBHSTH010000024.1"/>
</dbReference>
<gene>
    <name evidence="1" type="ORF">GNF76_28365</name>
</gene>
<evidence type="ECO:0000313" key="1">
    <source>
        <dbReference type="EMBL" id="MUF08254.1"/>
    </source>
</evidence>
<reference evidence="1 2" key="1">
    <citation type="submission" date="2019-11" db="EMBL/GenBank/DDBJ databases">
        <title>Pseudomonas karstica sp. nov. and Pseudomonas spelaei sp. nov. from karst caves.</title>
        <authorList>
            <person name="Zeman M."/>
        </authorList>
    </citation>
    <scope>NUCLEOTIDE SEQUENCE [LARGE SCALE GENOMIC DNA]</scope>
    <source>
        <strain evidence="1 2">CCM 7893</strain>
    </source>
</reference>
<accession>A0A6I3WKJ4</accession>
<dbReference type="Proteomes" id="UP000438196">
    <property type="component" value="Unassembled WGS sequence"/>
</dbReference>
<name>A0A6I3WKJ4_9PSED</name>
<dbReference type="OrthoDB" id="6839039at2"/>
<sequence length="232" mass="26531">MRNVRLRAFSLRIGAESDKVISMLNSTTFSIEEGSGVELIDQELGFSIFKYHEQSEIIDDITDVYGETQRNAYLQYISFKFYMIQISDGVHQIFIESSPKSLKQFVSTLRRAFSGPFSFEPVKLDVYEWYKKFQTFPNITRVRILKAQSSIINIDGESSFRIAVESSSNAIIQMEGIVGDRKLSLDKLRLSFFYNHTERVVDLSGGFNLAVIGWNAPEALKFIMSVRACELI</sequence>
<dbReference type="AlphaFoldDB" id="A0A6I3WKJ4"/>
<organism evidence="1 2">
    <name type="scientific">Pseudomonas spelaei</name>
    <dbReference type="NCBI Taxonomy" id="1055469"/>
    <lineage>
        <taxon>Bacteria</taxon>
        <taxon>Pseudomonadati</taxon>
        <taxon>Pseudomonadota</taxon>
        <taxon>Gammaproteobacteria</taxon>
        <taxon>Pseudomonadales</taxon>
        <taxon>Pseudomonadaceae</taxon>
        <taxon>Pseudomonas</taxon>
    </lineage>
</organism>
<proteinExistence type="predicted"/>
<evidence type="ECO:0000313" key="2">
    <source>
        <dbReference type="Proteomes" id="UP000438196"/>
    </source>
</evidence>
<dbReference type="EMBL" id="WNNK01000044">
    <property type="protein sequence ID" value="MUF08254.1"/>
    <property type="molecule type" value="Genomic_DNA"/>
</dbReference>